<evidence type="ECO:0000313" key="4">
    <source>
        <dbReference type="Proteomes" id="UP000199236"/>
    </source>
</evidence>
<dbReference type="OrthoDB" id="9771846at2"/>
<evidence type="ECO:0000256" key="1">
    <source>
        <dbReference type="ARBA" id="ARBA00022676"/>
    </source>
</evidence>
<reference evidence="3 4" key="1">
    <citation type="submission" date="2016-10" db="EMBL/GenBank/DDBJ databases">
        <authorList>
            <person name="de Groot N.N."/>
        </authorList>
    </citation>
    <scope>NUCLEOTIDE SEQUENCE [LARGE SCALE GENOMIC DNA]</scope>
    <source>
        <strain evidence="3 4">CGMCC 1.9157</strain>
    </source>
</reference>
<gene>
    <name evidence="3" type="ORF">SAMN04488056_102370</name>
</gene>
<dbReference type="STRING" id="655353.SAMN04488056_102370"/>
<organism evidence="3 4">
    <name type="scientific">Cohaesibacter marisflavi</name>
    <dbReference type="NCBI Taxonomy" id="655353"/>
    <lineage>
        <taxon>Bacteria</taxon>
        <taxon>Pseudomonadati</taxon>
        <taxon>Pseudomonadota</taxon>
        <taxon>Alphaproteobacteria</taxon>
        <taxon>Hyphomicrobiales</taxon>
        <taxon>Cohaesibacteraceae</taxon>
    </lineage>
</organism>
<dbReference type="GO" id="GO:0016758">
    <property type="term" value="F:hexosyltransferase activity"/>
    <property type="evidence" value="ECO:0007669"/>
    <property type="project" value="TreeGrafter"/>
</dbReference>
<evidence type="ECO:0000256" key="2">
    <source>
        <dbReference type="ARBA" id="ARBA00022679"/>
    </source>
</evidence>
<protein>
    <submittedName>
        <fullName evidence="3">Polymer biosynthesis protein, WecB/TagA/CpsF family</fullName>
    </submittedName>
</protein>
<keyword evidence="4" id="KW-1185">Reference proteome</keyword>
<proteinExistence type="predicted"/>
<sequence length="252" mass="28289">MKEIQQITVGGLPIAVEDCDGAARTMLDFAYDCRGKEQRPLYVTSANGQVLSICARDKEIEDLFLKADLIHADGTPLVKASHLLSKTPLPERVATTDLIHNAARLAEKEKATFYFLGATDEGIKLAVETMQRLYPDLQFVGYRNGYVTPQEEAEVVARINEAKPDILWIGMGVPLEQRFVARNLEKLTGVGAIKTSGGLFDFLSGKNARAPQWMQDVGLEWAYRIYQEPGRLFWRYLTTNPHALWLLLTRTC</sequence>
<accession>A0A1I5CVL2</accession>
<name>A0A1I5CVL2_9HYPH</name>
<dbReference type="RefSeq" id="WP_090069738.1">
    <property type="nucleotide sequence ID" value="NZ_FOVR01000002.1"/>
</dbReference>
<dbReference type="AlphaFoldDB" id="A0A1I5CVL2"/>
<dbReference type="NCBIfam" id="TIGR00696">
    <property type="entry name" value="wecG_tagA_cpsF"/>
    <property type="match status" value="1"/>
</dbReference>
<keyword evidence="2" id="KW-0808">Transferase</keyword>
<dbReference type="CDD" id="cd06533">
    <property type="entry name" value="Glyco_transf_WecG_TagA"/>
    <property type="match status" value="1"/>
</dbReference>
<dbReference type="Pfam" id="PF03808">
    <property type="entry name" value="Glyco_tran_WecG"/>
    <property type="match status" value="1"/>
</dbReference>
<dbReference type="PANTHER" id="PTHR34136:SF1">
    <property type="entry name" value="UDP-N-ACETYL-D-MANNOSAMINURONIC ACID TRANSFERASE"/>
    <property type="match status" value="1"/>
</dbReference>
<dbReference type="PANTHER" id="PTHR34136">
    <property type="match status" value="1"/>
</dbReference>
<dbReference type="InterPro" id="IPR004629">
    <property type="entry name" value="WecG_TagA_CpsF"/>
</dbReference>
<dbReference type="EMBL" id="FOVR01000002">
    <property type="protein sequence ID" value="SFN90967.1"/>
    <property type="molecule type" value="Genomic_DNA"/>
</dbReference>
<evidence type="ECO:0000313" key="3">
    <source>
        <dbReference type="EMBL" id="SFN90967.1"/>
    </source>
</evidence>
<dbReference type="Proteomes" id="UP000199236">
    <property type="component" value="Unassembled WGS sequence"/>
</dbReference>
<keyword evidence="1" id="KW-0328">Glycosyltransferase</keyword>